<evidence type="ECO:0000256" key="4">
    <source>
        <dbReference type="ARBA" id="ARBA00023136"/>
    </source>
</evidence>
<dbReference type="Pfam" id="PF25129">
    <property type="entry name" value="Pyr4-TMTC"/>
    <property type="match status" value="1"/>
</dbReference>
<dbReference type="PANTHER" id="PTHR42038">
    <property type="match status" value="1"/>
</dbReference>
<evidence type="ECO:0000313" key="7">
    <source>
        <dbReference type="Proteomes" id="UP000199203"/>
    </source>
</evidence>
<keyword evidence="3 5" id="KW-1133">Transmembrane helix</keyword>
<evidence type="ECO:0000256" key="2">
    <source>
        <dbReference type="ARBA" id="ARBA00022692"/>
    </source>
</evidence>
<comment type="subcellular location">
    <subcellularLocation>
        <location evidence="1">Membrane</location>
        <topology evidence="1">Multi-pass membrane protein</topology>
    </subcellularLocation>
</comment>
<reference evidence="7" key="1">
    <citation type="submission" date="2016-10" db="EMBL/GenBank/DDBJ databases">
        <authorList>
            <person name="Varghese N."/>
            <person name="Submissions S."/>
        </authorList>
    </citation>
    <scope>NUCLEOTIDE SEQUENCE [LARGE SCALE GENOMIC DNA]</scope>
    <source>
        <strain evidence="7">DSM 19684</strain>
    </source>
</reference>
<accession>A0A1G7SPX5</accession>
<keyword evidence="7" id="KW-1185">Reference proteome</keyword>
<feature type="transmembrane region" description="Helical" evidence="5">
    <location>
        <begin position="132"/>
        <end position="156"/>
    </location>
</feature>
<proteinExistence type="predicted"/>
<keyword evidence="2 5" id="KW-0812">Transmembrane</keyword>
<dbReference type="PANTHER" id="PTHR42038:SF2">
    <property type="entry name" value="TERPENE CYCLASE AUSL"/>
    <property type="match status" value="1"/>
</dbReference>
<organism evidence="6 7">
    <name type="scientific">Epilithonimonas hungarica</name>
    <dbReference type="NCBI Taxonomy" id="454006"/>
    <lineage>
        <taxon>Bacteria</taxon>
        <taxon>Pseudomonadati</taxon>
        <taxon>Bacteroidota</taxon>
        <taxon>Flavobacteriia</taxon>
        <taxon>Flavobacteriales</taxon>
        <taxon>Weeksellaceae</taxon>
        <taxon>Chryseobacterium group</taxon>
        <taxon>Epilithonimonas</taxon>
    </lineage>
</organism>
<feature type="transmembrane region" description="Helical" evidence="5">
    <location>
        <begin position="192"/>
        <end position="211"/>
    </location>
</feature>
<feature type="transmembrane region" description="Helical" evidence="5">
    <location>
        <begin position="36"/>
        <end position="56"/>
    </location>
</feature>
<evidence type="ECO:0000256" key="1">
    <source>
        <dbReference type="ARBA" id="ARBA00004141"/>
    </source>
</evidence>
<evidence type="ECO:0000313" key="6">
    <source>
        <dbReference type="EMBL" id="SDG25105.1"/>
    </source>
</evidence>
<evidence type="ECO:0000256" key="5">
    <source>
        <dbReference type="SAM" id="Phobius"/>
    </source>
</evidence>
<dbReference type="GO" id="GO:0016829">
    <property type="term" value="F:lyase activity"/>
    <property type="evidence" value="ECO:0007669"/>
    <property type="project" value="InterPro"/>
</dbReference>
<dbReference type="Proteomes" id="UP000199203">
    <property type="component" value="Unassembled WGS sequence"/>
</dbReference>
<dbReference type="InterPro" id="IPR039020">
    <property type="entry name" value="PaxB-like"/>
</dbReference>
<feature type="transmembrane region" description="Helical" evidence="5">
    <location>
        <begin position="68"/>
        <end position="88"/>
    </location>
</feature>
<name>A0A1G7SPX5_9FLAO</name>
<dbReference type="STRING" id="454006.SAMN05421825_3043"/>
<sequence length="229" mass="26114">MNAELWAVSLSGLAWTIVYLALIYRAVKDKSYGMPLIPLALNFAWEVVFSVVYPPAGTGVAGTLVNAVWMICDAGIIITYFMYGYKYFNNRYRISKREWVIYSGTAFLTAFGIMLTGGPFFGQFQNYFKNHIFQGAIFIAYIQNLIISICFLLMIWERQSNEGQSLTIGIFKCIGTGLTVGIYYLFVLHQGHAYLMNIIVGVTFILDLVYIKTIYKQLKVEGINPWKRF</sequence>
<feature type="transmembrane region" description="Helical" evidence="5">
    <location>
        <begin position="168"/>
        <end position="186"/>
    </location>
</feature>
<dbReference type="RefSeq" id="WP_089874246.1">
    <property type="nucleotide sequence ID" value="NZ_FNBH01000003.1"/>
</dbReference>
<feature type="transmembrane region" description="Helical" evidence="5">
    <location>
        <begin position="100"/>
        <end position="120"/>
    </location>
</feature>
<feature type="transmembrane region" description="Helical" evidence="5">
    <location>
        <begin position="6"/>
        <end position="24"/>
    </location>
</feature>
<dbReference type="EMBL" id="FNBH01000003">
    <property type="protein sequence ID" value="SDG25105.1"/>
    <property type="molecule type" value="Genomic_DNA"/>
</dbReference>
<protein>
    <submittedName>
        <fullName evidence="6">Uncharacterized protein</fullName>
    </submittedName>
</protein>
<dbReference type="OrthoDB" id="7825963at2"/>
<gene>
    <name evidence="6" type="ORF">SAMN05421825_3043</name>
</gene>
<dbReference type="GO" id="GO:0016020">
    <property type="term" value="C:membrane"/>
    <property type="evidence" value="ECO:0007669"/>
    <property type="project" value="UniProtKB-SubCell"/>
</dbReference>
<dbReference type="AlphaFoldDB" id="A0A1G7SPX5"/>
<evidence type="ECO:0000256" key="3">
    <source>
        <dbReference type="ARBA" id="ARBA00022989"/>
    </source>
</evidence>
<keyword evidence="4 5" id="KW-0472">Membrane</keyword>